<dbReference type="InterPro" id="IPR016155">
    <property type="entry name" value="Mopterin_synth/thiamin_S_b"/>
</dbReference>
<dbReference type="AlphaFoldDB" id="A0A4P8L2X9"/>
<dbReference type="EMBL" id="CP040098">
    <property type="protein sequence ID" value="QCQ22287.1"/>
    <property type="molecule type" value="Genomic_DNA"/>
</dbReference>
<dbReference type="PANTHER" id="PTHR38031:SF1">
    <property type="entry name" value="SULFUR CARRIER PROTEIN CYSO"/>
    <property type="match status" value="1"/>
</dbReference>
<evidence type="ECO:0000313" key="1">
    <source>
        <dbReference type="EMBL" id="QCQ22287.1"/>
    </source>
</evidence>
<dbReference type="Pfam" id="PF02597">
    <property type="entry name" value="ThiS"/>
    <property type="match status" value="1"/>
</dbReference>
<sequence length="90" mass="9381">MAVKVRVPGSLRKWFDGKDVVTCTGSNIAECIEDLNVAHPGICDRLIDEEGATGRVLIFLNGDNIGSLNGLQTTVGDGDEISIIPLAAGG</sequence>
<keyword evidence="2" id="KW-1185">Reference proteome</keyword>
<dbReference type="KEGG" id="dax:FDQ92_09015"/>
<reference evidence="1 2" key="1">
    <citation type="submission" date="2019-05" db="EMBL/GenBank/DDBJ databases">
        <title>The Complete Genome Sequence of the n-alkane-degrading Desulfoglaeba alkanexedens ALDC reveals multiple alkylsuccinate synthase gene clusters.</title>
        <authorList>
            <person name="Callaghan A.V."/>
            <person name="Davidova I.A."/>
            <person name="Duncan K.E."/>
            <person name="Morris B."/>
            <person name="McInerney M.J."/>
        </authorList>
    </citation>
    <scope>NUCLEOTIDE SEQUENCE [LARGE SCALE GENOMIC DNA]</scope>
    <source>
        <strain evidence="1 2">ALDC</strain>
    </source>
</reference>
<dbReference type="InterPro" id="IPR012675">
    <property type="entry name" value="Beta-grasp_dom_sf"/>
</dbReference>
<protein>
    <submittedName>
        <fullName evidence="1">MoaD/ThiS family protein</fullName>
    </submittedName>
</protein>
<dbReference type="Proteomes" id="UP000298602">
    <property type="component" value="Chromosome"/>
</dbReference>
<dbReference type="InterPro" id="IPR052045">
    <property type="entry name" value="Sulfur_Carrier/Prot_Modifier"/>
</dbReference>
<gene>
    <name evidence="1" type="ORF">FDQ92_09015</name>
</gene>
<dbReference type="InterPro" id="IPR003749">
    <property type="entry name" value="ThiS/MoaD-like"/>
</dbReference>
<proteinExistence type="predicted"/>
<dbReference type="OrthoDB" id="9156098at2"/>
<dbReference type="SUPFAM" id="SSF54285">
    <property type="entry name" value="MoaD/ThiS"/>
    <property type="match status" value="1"/>
</dbReference>
<accession>A0A4P8L2X9</accession>
<reference evidence="1 2" key="2">
    <citation type="submission" date="2019-05" db="EMBL/GenBank/DDBJ databases">
        <authorList>
            <person name="Suflita J.M."/>
            <person name="Marks C.R."/>
        </authorList>
    </citation>
    <scope>NUCLEOTIDE SEQUENCE [LARGE SCALE GENOMIC DNA]</scope>
    <source>
        <strain evidence="1 2">ALDC</strain>
    </source>
</reference>
<name>A0A4P8L2X9_9BACT</name>
<dbReference type="RefSeq" id="WP_137424335.1">
    <property type="nucleotide sequence ID" value="NZ_CP040098.1"/>
</dbReference>
<dbReference type="Gene3D" id="3.10.20.30">
    <property type="match status" value="1"/>
</dbReference>
<dbReference type="PANTHER" id="PTHR38031">
    <property type="entry name" value="SULFUR CARRIER PROTEIN SLR0821-RELATED"/>
    <property type="match status" value="1"/>
</dbReference>
<organism evidence="1 2">
    <name type="scientific">Desulfoglaeba alkanexedens ALDC</name>
    <dbReference type="NCBI Taxonomy" id="980445"/>
    <lineage>
        <taxon>Bacteria</taxon>
        <taxon>Pseudomonadati</taxon>
        <taxon>Thermodesulfobacteriota</taxon>
        <taxon>Syntrophobacteria</taxon>
        <taxon>Syntrophobacterales</taxon>
        <taxon>Syntrophobacteraceae</taxon>
        <taxon>Desulfoglaeba</taxon>
    </lineage>
</organism>
<evidence type="ECO:0000313" key="2">
    <source>
        <dbReference type="Proteomes" id="UP000298602"/>
    </source>
</evidence>